<gene>
    <name evidence="2" type="primary">ydfG</name>
    <name evidence="2" type="ORF">GCM10017764_14150</name>
</gene>
<reference evidence="3" key="1">
    <citation type="journal article" date="2019" name="Int. J. Syst. Evol. Microbiol.">
        <title>The Global Catalogue of Microorganisms (GCM) 10K type strain sequencing project: providing services to taxonomists for standard genome sequencing and annotation.</title>
        <authorList>
            <consortium name="The Broad Institute Genomics Platform"/>
            <consortium name="The Broad Institute Genome Sequencing Center for Infectious Disease"/>
            <person name="Wu L."/>
            <person name="Ma J."/>
        </authorList>
    </citation>
    <scope>NUCLEOTIDE SEQUENCE [LARGE SCALE GENOMIC DNA]</scope>
    <source>
        <strain evidence="3">CGMCC 1.12966</strain>
    </source>
</reference>
<dbReference type="SUPFAM" id="SSF69118">
    <property type="entry name" value="AhpD-like"/>
    <property type="match status" value="1"/>
</dbReference>
<dbReference type="PANTHER" id="PTHR34846">
    <property type="entry name" value="4-CARBOXYMUCONOLACTONE DECARBOXYLASE FAMILY PROTEIN (AFU_ORTHOLOGUE AFUA_6G11590)"/>
    <property type="match status" value="1"/>
</dbReference>
<evidence type="ECO:0000259" key="1">
    <source>
        <dbReference type="Pfam" id="PF02627"/>
    </source>
</evidence>
<protein>
    <recommendedName>
        <fullName evidence="1">Carboxymuconolactone decarboxylase-like domain-containing protein</fullName>
    </recommendedName>
</protein>
<accession>A0ABQ3HY94</accession>
<sequence>MQKSYEASFLNKFNFFQFYMLFLCVKQFKKNRTMQKRFNMKEVAPQALKAMIALETYLSRASIAHTTKELIKIRASQINGCAYCINIHTADAIKNGETTQRIFLLNAWKETEGIYTAEEKLVLSITEEITLIHHNGLSDETYANALQFFSEAQIADIITAVITINLWNRVVLSTHLQIGQSLA</sequence>
<name>A0ABQ3HY94_9SPHI</name>
<dbReference type="Pfam" id="PF02627">
    <property type="entry name" value="CMD"/>
    <property type="match status" value="1"/>
</dbReference>
<keyword evidence="3" id="KW-1185">Reference proteome</keyword>
<dbReference type="EMBL" id="BNAF01000004">
    <property type="protein sequence ID" value="GHE32130.1"/>
    <property type="molecule type" value="Genomic_DNA"/>
</dbReference>
<comment type="caution">
    <text evidence="2">The sequence shown here is derived from an EMBL/GenBank/DDBJ whole genome shotgun (WGS) entry which is preliminary data.</text>
</comment>
<dbReference type="InterPro" id="IPR004675">
    <property type="entry name" value="AhpD_core"/>
</dbReference>
<evidence type="ECO:0000313" key="3">
    <source>
        <dbReference type="Proteomes" id="UP000620550"/>
    </source>
</evidence>
<proteinExistence type="predicted"/>
<dbReference type="PANTHER" id="PTHR34846:SF10">
    <property type="entry name" value="CYTOPLASMIC PROTEIN"/>
    <property type="match status" value="1"/>
</dbReference>
<dbReference type="Gene3D" id="1.20.1290.10">
    <property type="entry name" value="AhpD-like"/>
    <property type="match status" value="1"/>
</dbReference>
<organism evidence="2 3">
    <name type="scientific">Sphingobacterium griseoflavum</name>
    <dbReference type="NCBI Taxonomy" id="1474952"/>
    <lineage>
        <taxon>Bacteria</taxon>
        <taxon>Pseudomonadati</taxon>
        <taxon>Bacteroidota</taxon>
        <taxon>Sphingobacteriia</taxon>
        <taxon>Sphingobacteriales</taxon>
        <taxon>Sphingobacteriaceae</taxon>
        <taxon>Sphingobacterium</taxon>
    </lineage>
</organism>
<feature type="domain" description="Carboxymuconolactone decarboxylase-like" evidence="1">
    <location>
        <begin position="45"/>
        <end position="117"/>
    </location>
</feature>
<dbReference type="InterPro" id="IPR003779">
    <property type="entry name" value="CMD-like"/>
</dbReference>
<evidence type="ECO:0000313" key="2">
    <source>
        <dbReference type="EMBL" id="GHE32130.1"/>
    </source>
</evidence>
<dbReference type="Proteomes" id="UP000620550">
    <property type="component" value="Unassembled WGS sequence"/>
</dbReference>
<dbReference type="NCBIfam" id="TIGR00778">
    <property type="entry name" value="ahpD_dom"/>
    <property type="match status" value="1"/>
</dbReference>
<dbReference type="InterPro" id="IPR029032">
    <property type="entry name" value="AhpD-like"/>
</dbReference>